<reference evidence="7 8" key="1">
    <citation type="submission" date="2016-10" db="EMBL/GenBank/DDBJ databases">
        <authorList>
            <person name="de Groot N.N."/>
        </authorList>
    </citation>
    <scope>NUCLEOTIDE SEQUENCE [LARGE SCALE GENOMIC DNA]</scope>
    <source>
        <strain evidence="7 8">JCM 11308</strain>
    </source>
</reference>
<dbReference type="InterPro" id="IPR011701">
    <property type="entry name" value="MFS"/>
</dbReference>
<dbReference type="Proteomes" id="UP000199417">
    <property type="component" value="Unassembled WGS sequence"/>
</dbReference>
<keyword evidence="8" id="KW-1185">Reference proteome</keyword>
<feature type="transmembrane region" description="Helical" evidence="5">
    <location>
        <begin position="78"/>
        <end position="97"/>
    </location>
</feature>
<feature type="transmembrane region" description="Helical" evidence="5">
    <location>
        <begin position="269"/>
        <end position="288"/>
    </location>
</feature>
<dbReference type="InterPro" id="IPR036259">
    <property type="entry name" value="MFS_trans_sf"/>
</dbReference>
<evidence type="ECO:0000259" key="6">
    <source>
        <dbReference type="PROSITE" id="PS50850"/>
    </source>
</evidence>
<protein>
    <submittedName>
        <fullName evidence="7">Predicted arabinose efflux permease, MFS family</fullName>
    </submittedName>
</protein>
<feature type="transmembrane region" description="Helical" evidence="5">
    <location>
        <begin position="294"/>
        <end position="321"/>
    </location>
</feature>
<feature type="transmembrane region" description="Helical" evidence="5">
    <location>
        <begin position="47"/>
        <end position="71"/>
    </location>
</feature>
<dbReference type="PANTHER" id="PTHR23531:SF1">
    <property type="entry name" value="QUINOLENE RESISTANCE PROTEIN NORA"/>
    <property type="match status" value="1"/>
</dbReference>
<feature type="transmembrane region" description="Helical" evidence="5">
    <location>
        <begin position="333"/>
        <end position="353"/>
    </location>
</feature>
<name>A0A1G6YZL6_9NOCA</name>
<evidence type="ECO:0000256" key="3">
    <source>
        <dbReference type="ARBA" id="ARBA00022989"/>
    </source>
</evidence>
<evidence type="ECO:0000313" key="7">
    <source>
        <dbReference type="EMBL" id="SDD95751.1"/>
    </source>
</evidence>
<gene>
    <name evidence="7" type="ORF">SAMN05444580_10851</name>
</gene>
<feature type="transmembrane region" description="Helical" evidence="5">
    <location>
        <begin position="202"/>
        <end position="224"/>
    </location>
</feature>
<feature type="transmembrane region" description="Helical" evidence="5">
    <location>
        <begin position="236"/>
        <end position="257"/>
    </location>
</feature>
<feature type="transmembrane region" description="Helical" evidence="5">
    <location>
        <begin position="138"/>
        <end position="161"/>
    </location>
</feature>
<keyword evidence="3 5" id="KW-1133">Transmembrane helix</keyword>
<dbReference type="GO" id="GO:0022857">
    <property type="term" value="F:transmembrane transporter activity"/>
    <property type="evidence" value="ECO:0007669"/>
    <property type="project" value="InterPro"/>
</dbReference>
<dbReference type="Gene3D" id="1.20.1250.20">
    <property type="entry name" value="MFS general substrate transporter like domains"/>
    <property type="match status" value="2"/>
</dbReference>
<feature type="transmembrane region" description="Helical" evidence="5">
    <location>
        <begin position="359"/>
        <end position="378"/>
    </location>
</feature>
<keyword evidence="2 5" id="KW-0812">Transmembrane</keyword>
<dbReference type="SUPFAM" id="SSF103473">
    <property type="entry name" value="MFS general substrate transporter"/>
    <property type="match status" value="1"/>
</dbReference>
<dbReference type="GO" id="GO:0005886">
    <property type="term" value="C:plasma membrane"/>
    <property type="evidence" value="ECO:0007669"/>
    <property type="project" value="UniProtKB-SubCell"/>
</dbReference>
<dbReference type="PROSITE" id="PS50850">
    <property type="entry name" value="MFS"/>
    <property type="match status" value="1"/>
</dbReference>
<feature type="transmembrane region" description="Helical" evidence="5">
    <location>
        <begin position="167"/>
        <end position="190"/>
    </location>
</feature>
<evidence type="ECO:0000256" key="4">
    <source>
        <dbReference type="ARBA" id="ARBA00023136"/>
    </source>
</evidence>
<organism evidence="7 8">
    <name type="scientific">Rhodococcus tukisamuensis</name>
    <dbReference type="NCBI Taxonomy" id="168276"/>
    <lineage>
        <taxon>Bacteria</taxon>
        <taxon>Bacillati</taxon>
        <taxon>Actinomycetota</taxon>
        <taxon>Actinomycetes</taxon>
        <taxon>Mycobacteriales</taxon>
        <taxon>Nocardiaceae</taxon>
        <taxon>Rhodococcus</taxon>
    </lineage>
</organism>
<dbReference type="Pfam" id="PF07690">
    <property type="entry name" value="MFS_1"/>
    <property type="match status" value="1"/>
</dbReference>
<sequence>MPAGTAGLLRTPGLPVALLMGATTFGGWSLLLPVVPLAISRSGGSDALAGASTAIFMATTVLTQLAVPALLRTWGHRWVLAVGCLLLGAPTLAFLLSTDPVPALAISAVRGVGFGLVTVAGSALIAELAPKRLLGRATGAQGIAVSASQMVALPLGLALFGGGHESVVFVLGALVPLLSIVSIVALPSIPRAHGGPGGVRRLPASVLLAPCLAMLMVASAYGGVSSLLPIAVGDRAAIAGVALAVVSGAILVGRYGAGVLVDRIGLGRIMVPALACGALGAALFALGVQDGGRVSLLLAGSVAFGIGFGAVQNEALVTLFAAAGPARFGAASAAWNISYDAGTGIGALALGVVAGIAGYPWVFAVAAAGIVAVIPVALGRTIQAAPRADRVEP</sequence>
<feature type="domain" description="Major facilitator superfamily (MFS) profile" evidence="6">
    <location>
        <begin position="168"/>
        <end position="393"/>
    </location>
</feature>
<dbReference type="AlphaFoldDB" id="A0A1G6YZL6"/>
<dbReference type="STRING" id="168276.SAMN05444580_10851"/>
<dbReference type="InterPro" id="IPR020846">
    <property type="entry name" value="MFS_dom"/>
</dbReference>
<evidence type="ECO:0000256" key="2">
    <source>
        <dbReference type="ARBA" id="ARBA00022692"/>
    </source>
</evidence>
<evidence type="ECO:0000313" key="8">
    <source>
        <dbReference type="Proteomes" id="UP000199417"/>
    </source>
</evidence>
<dbReference type="PANTHER" id="PTHR23531">
    <property type="entry name" value="QUINOLENE RESISTANCE PROTEIN NORA"/>
    <property type="match status" value="1"/>
</dbReference>
<proteinExistence type="predicted"/>
<accession>A0A1G6YZL6</accession>
<feature type="transmembrane region" description="Helical" evidence="5">
    <location>
        <begin position="12"/>
        <end position="35"/>
    </location>
</feature>
<evidence type="ECO:0000256" key="5">
    <source>
        <dbReference type="SAM" id="Phobius"/>
    </source>
</evidence>
<comment type="subcellular location">
    <subcellularLocation>
        <location evidence="1">Cell membrane</location>
        <topology evidence="1">Multi-pass membrane protein</topology>
    </subcellularLocation>
</comment>
<dbReference type="InterPro" id="IPR052714">
    <property type="entry name" value="MFS_Exporter"/>
</dbReference>
<dbReference type="EMBL" id="FNAB01000008">
    <property type="protein sequence ID" value="SDD95751.1"/>
    <property type="molecule type" value="Genomic_DNA"/>
</dbReference>
<keyword evidence="4 5" id="KW-0472">Membrane</keyword>
<evidence type="ECO:0000256" key="1">
    <source>
        <dbReference type="ARBA" id="ARBA00004651"/>
    </source>
</evidence>
<feature type="transmembrane region" description="Helical" evidence="5">
    <location>
        <begin position="103"/>
        <end position="126"/>
    </location>
</feature>